<gene>
    <name evidence="2" type="ORF">DC094_07030</name>
</gene>
<proteinExistence type="predicted"/>
<dbReference type="AlphaFoldDB" id="A0A2V1H1T9"/>
<accession>A0A2V1H1T9</accession>
<dbReference type="EMBL" id="QDDL01000002">
    <property type="protein sequence ID" value="PVZ70341.1"/>
    <property type="molecule type" value="Genomic_DNA"/>
</dbReference>
<reference evidence="2 3" key="1">
    <citation type="submission" date="2018-04" db="EMBL/GenBank/DDBJ databases">
        <title>Thalassorhabdus spongiae gen. nov., sp. nov., isolated from a marine sponge in South-West Iceland.</title>
        <authorList>
            <person name="Knobloch S."/>
            <person name="Daussin A."/>
            <person name="Johannsson R."/>
            <person name="Marteinsson V.T."/>
        </authorList>
    </citation>
    <scope>NUCLEOTIDE SEQUENCE [LARGE SCALE GENOMIC DNA]</scope>
    <source>
        <strain evidence="2 3">Hp12</strain>
    </source>
</reference>
<dbReference type="RefSeq" id="WP_116686413.1">
    <property type="nucleotide sequence ID" value="NZ_CAWNYD010000002.1"/>
</dbReference>
<dbReference type="Pfam" id="PF08874">
    <property type="entry name" value="DUF1835"/>
    <property type="match status" value="1"/>
</dbReference>
<dbReference type="OrthoDB" id="127805at2"/>
<evidence type="ECO:0000313" key="3">
    <source>
        <dbReference type="Proteomes" id="UP000244906"/>
    </source>
</evidence>
<sequence length="288" mass="33331">MTQQAELLHIRCGSDIHPQLEQAGLLENADFLEFSDPFCLGPINHKSLNLKNIDPWVSQRSQFIAEAFELDFTEVQQKQQSSYQLLSNASQYSQIILWFEHDCYDQLILIYLLFRLSQQKLKPGQLQLICINQHAELEQTHGRFIGLGQLNSEQIQQLWQQKKPVTNGQLIAASCSWERLAKQQPLQIITSNTGTTLPFLKQALQRYAEQQSKVSLTDQITLDILQQKSPITFSELFKAYQEKEPQPWLGDLMYWYLLRGMAENGLVNIEPSQRTQNNCWASSVIYLR</sequence>
<evidence type="ECO:0000259" key="1">
    <source>
        <dbReference type="Pfam" id="PF08874"/>
    </source>
</evidence>
<comment type="caution">
    <text evidence="2">The sequence shown here is derived from an EMBL/GenBank/DDBJ whole genome shotgun (WGS) entry which is preliminary data.</text>
</comment>
<keyword evidence="3" id="KW-1185">Reference proteome</keyword>
<organism evidence="2 3">
    <name type="scientific">Pelagibaculum spongiae</name>
    <dbReference type="NCBI Taxonomy" id="2080658"/>
    <lineage>
        <taxon>Bacteria</taxon>
        <taxon>Pseudomonadati</taxon>
        <taxon>Pseudomonadota</taxon>
        <taxon>Gammaproteobacteria</taxon>
        <taxon>Oceanospirillales</taxon>
        <taxon>Pelagibaculum</taxon>
    </lineage>
</organism>
<name>A0A2V1H1T9_9GAMM</name>
<dbReference type="Proteomes" id="UP000244906">
    <property type="component" value="Unassembled WGS sequence"/>
</dbReference>
<dbReference type="InterPro" id="IPR014973">
    <property type="entry name" value="DUF1835"/>
</dbReference>
<feature type="domain" description="DUF1835" evidence="1">
    <location>
        <begin position="9"/>
        <end position="121"/>
    </location>
</feature>
<evidence type="ECO:0000313" key="2">
    <source>
        <dbReference type="EMBL" id="PVZ70341.1"/>
    </source>
</evidence>
<protein>
    <recommendedName>
        <fullName evidence="1">DUF1835 domain-containing protein</fullName>
    </recommendedName>
</protein>